<keyword evidence="7 11" id="KW-0665">Pyrimidine biosynthesis</keyword>
<dbReference type="InterPro" id="IPR017938">
    <property type="entry name" value="Riboflavin_synthase-like_b-brl"/>
</dbReference>
<sequence length="293" mass="31563">MKGRTGEKQGSPVIFCATLPCGEVFLMTVCSLERVVMILVEDLTIVSQREIAPRIFEMVLKGEMVADMQVGQFVHLKVPDPSKLLRRPISISEIDYDKKEATIVYRVEREGTSILSKMVAGQTIDTMGPQGNGFDISVVDAGQKALLVGGGIGVPPLVETAKQLKAKGVEVVSVIGFANKNAVILEDKLRACGDVYVTTDDGSYGIKGYVSTVIDGFDWTPDAVYSCGAPGMLKYVDSKFENHPHAYVSMEARMACGMGACYACVVHVKGESDAKNLRVCEEGPVFPTGKVVV</sequence>
<dbReference type="InterPro" id="IPR039261">
    <property type="entry name" value="FNR_nucleotide-bd"/>
</dbReference>
<evidence type="ECO:0000256" key="13">
    <source>
        <dbReference type="PIRSR" id="PIRSR006816-2"/>
    </source>
</evidence>
<feature type="domain" description="FAD-binding FR-type" evidence="14">
    <location>
        <begin position="38"/>
        <end position="136"/>
    </location>
</feature>
<dbReference type="SUPFAM" id="SSF52343">
    <property type="entry name" value="Ferredoxin reductase-like, C-terminal NADP-linked domain"/>
    <property type="match status" value="1"/>
</dbReference>
<comment type="caution">
    <text evidence="15">The sequence shown here is derived from an EMBL/GenBank/DDBJ whole genome shotgun (WGS) entry which is preliminary data.</text>
</comment>
<dbReference type="NCBIfam" id="NF000797">
    <property type="entry name" value="PRK00054.1-2"/>
    <property type="match status" value="1"/>
</dbReference>
<feature type="binding site" evidence="11 13">
    <location>
        <position position="256"/>
    </location>
    <ligand>
        <name>[2Fe-2S] cluster</name>
        <dbReference type="ChEBI" id="CHEBI:190135"/>
    </ligand>
</feature>
<evidence type="ECO:0000313" key="15">
    <source>
        <dbReference type="EMBL" id="EJO17163.1"/>
    </source>
</evidence>
<keyword evidence="10 11" id="KW-0411">Iron-sulfur</keyword>
<feature type="binding site" evidence="11 12">
    <location>
        <begin position="87"/>
        <end position="90"/>
    </location>
    <ligand>
        <name>FAD</name>
        <dbReference type="ChEBI" id="CHEBI:57692"/>
    </ligand>
</feature>
<keyword evidence="2 11" id="KW-0813">Transport</keyword>
<comment type="subunit">
    <text evidence="11">Heterotetramer of 2 PyrK and 2 PyrD type B subunits.</text>
</comment>
<dbReference type="SUPFAM" id="SSF63380">
    <property type="entry name" value="Riboflavin synthase domain-like"/>
    <property type="match status" value="1"/>
</dbReference>
<dbReference type="Pfam" id="PF10418">
    <property type="entry name" value="DHODB_Fe-S_bind"/>
    <property type="match status" value="1"/>
</dbReference>
<dbReference type="GO" id="GO:0009055">
    <property type="term" value="F:electron transfer activity"/>
    <property type="evidence" value="ECO:0007669"/>
    <property type="project" value="UniProtKB-UniRule"/>
</dbReference>
<dbReference type="CDD" id="cd06218">
    <property type="entry name" value="DHOD_e_trans"/>
    <property type="match status" value="1"/>
</dbReference>
<organism evidence="15 16">
    <name type="scientific">Streptococcus salivarius K12</name>
    <dbReference type="NCBI Taxonomy" id="1200793"/>
    <lineage>
        <taxon>Bacteria</taxon>
        <taxon>Bacillati</taxon>
        <taxon>Bacillota</taxon>
        <taxon>Bacilli</taxon>
        <taxon>Lactobacillales</taxon>
        <taxon>Streptococcaceae</taxon>
        <taxon>Streptococcus</taxon>
    </lineage>
</organism>
<evidence type="ECO:0000256" key="11">
    <source>
        <dbReference type="HAMAP-Rule" id="MF_01211"/>
    </source>
</evidence>
<feature type="binding site" evidence="11 13">
    <location>
        <position position="264"/>
    </location>
    <ligand>
        <name>[2Fe-2S] cluster</name>
        <dbReference type="ChEBI" id="CHEBI:190135"/>
    </ligand>
</feature>
<protein>
    <recommendedName>
        <fullName evidence="11">Dihydroorotate dehydrogenase B (NAD(+)), electron transfer subunit</fullName>
    </recommendedName>
    <alternativeName>
        <fullName evidence="11">Dihydroorotate oxidase B, electron transfer subunit</fullName>
    </alternativeName>
</protein>
<dbReference type="GO" id="GO:0050660">
    <property type="term" value="F:flavin adenine dinucleotide binding"/>
    <property type="evidence" value="ECO:0007669"/>
    <property type="project" value="InterPro"/>
</dbReference>
<name>J7TYK8_STRSL</name>
<dbReference type="Gene3D" id="3.40.50.80">
    <property type="entry name" value="Nucleotide-binding domain of ferredoxin-NADP reductase (FNR) module"/>
    <property type="match status" value="1"/>
</dbReference>
<dbReference type="GO" id="GO:0016491">
    <property type="term" value="F:oxidoreductase activity"/>
    <property type="evidence" value="ECO:0007669"/>
    <property type="project" value="UniProtKB-KW"/>
</dbReference>
<comment type="function">
    <text evidence="11">Responsible for channeling the electrons from the oxidation of dihydroorotate from the FMN redox center in the PyrD type B subunit to the ultimate electron acceptor NAD(+).</text>
</comment>
<dbReference type="InterPro" id="IPR023455">
    <property type="entry name" value="Dihydroorotate_DHASE_ETsu"/>
</dbReference>
<keyword evidence="15" id="KW-0560">Oxidoreductase</keyword>
<keyword evidence="3 11" id="KW-0285">Flavoprotein</keyword>
<keyword evidence="6 11" id="KW-0274">FAD</keyword>
<dbReference type="Gene3D" id="2.10.240.10">
    <property type="entry name" value="Dihydroorotate dehydrogenase, electron transfer subunit"/>
    <property type="match status" value="1"/>
</dbReference>
<feature type="binding site" evidence="11 12">
    <location>
        <begin position="104"/>
        <end position="106"/>
    </location>
    <ligand>
        <name>FAD</name>
        <dbReference type="ChEBI" id="CHEBI:57692"/>
    </ligand>
</feature>
<dbReference type="InterPro" id="IPR017927">
    <property type="entry name" value="FAD-bd_FR_type"/>
</dbReference>
<keyword evidence="4 11" id="KW-0001">2Fe-2S</keyword>
<evidence type="ECO:0000259" key="14">
    <source>
        <dbReference type="PROSITE" id="PS51384"/>
    </source>
</evidence>
<gene>
    <name evidence="11" type="primary">pyrK</name>
    <name evidence="15" type="ORF">RSSL_01086</name>
</gene>
<comment type="similarity">
    <text evidence="1 11">Belongs to the PyrK family.</text>
</comment>
<keyword evidence="8 11" id="KW-0249">Electron transport</keyword>
<dbReference type="UniPathway" id="UPA00070">
    <property type="reaction ID" value="UER00945"/>
</dbReference>
<reference evidence="15 16" key="1">
    <citation type="journal article" date="2012" name="J. Bacteriol.">
        <title>Genome Sequence of the Lantibiotic Bacteriocin Producer Streptococcus salivarius Strain K12.</title>
        <authorList>
            <person name="Barretto C."/>
            <person name="Alvarez-Martin P."/>
            <person name="Foata F."/>
            <person name="Renault P."/>
            <person name="Berger B."/>
        </authorList>
    </citation>
    <scope>NUCLEOTIDE SEQUENCE [LARGE SCALE GENOMIC DNA]</scope>
    <source>
        <strain evidence="15 16">K12</strain>
    </source>
</reference>
<evidence type="ECO:0000256" key="10">
    <source>
        <dbReference type="ARBA" id="ARBA00023014"/>
    </source>
</evidence>
<evidence type="ECO:0000256" key="1">
    <source>
        <dbReference type="ARBA" id="ARBA00006422"/>
    </source>
</evidence>
<evidence type="ECO:0000256" key="8">
    <source>
        <dbReference type="ARBA" id="ARBA00022982"/>
    </source>
</evidence>
<evidence type="ECO:0000256" key="4">
    <source>
        <dbReference type="ARBA" id="ARBA00022714"/>
    </source>
</evidence>
<keyword evidence="9 11" id="KW-0408">Iron</keyword>
<dbReference type="InterPro" id="IPR019480">
    <property type="entry name" value="Dihydroorotate_DH_Fe-S-bd"/>
</dbReference>
<feature type="binding site" evidence="11 12">
    <location>
        <begin position="111"/>
        <end position="112"/>
    </location>
    <ligand>
        <name>FAD</name>
        <dbReference type="ChEBI" id="CHEBI:57692"/>
    </ligand>
</feature>
<dbReference type="GO" id="GO:0044205">
    <property type="term" value="P:'de novo' UMP biosynthetic process"/>
    <property type="evidence" value="ECO:0007669"/>
    <property type="project" value="UniProtKB-UniRule"/>
</dbReference>
<comment type="cofactor">
    <cofactor evidence="11 12">
        <name>FAD</name>
        <dbReference type="ChEBI" id="CHEBI:57692"/>
    </cofactor>
    <text evidence="11 12">Binds 1 FAD per subunit.</text>
</comment>
<keyword evidence="5 11" id="KW-0479">Metal-binding</keyword>
<dbReference type="PROSITE" id="PS51384">
    <property type="entry name" value="FAD_FR"/>
    <property type="match status" value="1"/>
</dbReference>
<dbReference type="PANTHER" id="PTHR43513">
    <property type="entry name" value="DIHYDROOROTATE DEHYDROGENASE B (NAD(+)), ELECTRON TRANSFER SUBUNIT"/>
    <property type="match status" value="1"/>
</dbReference>
<evidence type="ECO:0000256" key="6">
    <source>
        <dbReference type="ARBA" id="ARBA00022827"/>
    </source>
</evidence>
<dbReference type="PRINTS" id="PR00409">
    <property type="entry name" value="PHDIOXRDTASE"/>
</dbReference>
<feature type="binding site" evidence="11 13">
    <location>
        <position position="280"/>
    </location>
    <ligand>
        <name>[2Fe-2S] cluster</name>
        <dbReference type="ChEBI" id="CHEBI:190135"/>
    </ligand>
</feature>
<proteinExistence type="inferred from homology"/>
<dbReference type="InterPro" id="IPR037117">
    <property type="entry name" value="Dihydroorotate_DH_ele_sf"/>
</dbReference>
<comment type="cofactor">
    <cofactor evidence="11">
        <name>[2Fe-2S] cluster</name>
        <dbReference type="ChEBI" id="CHEBI:190135"/>
    </cofactor>
    <text evidence="11">Binds 1 [2Fe-2S] cluster per subunit.</text>
</comment>
<evidence type="ECO:0000256" key="7">
    <source>
        <dbReference type="ARBA" id="ARBA00022975"/>
    </source>
</evidence>
<dbReference type="GO" id="GO:0051537">
    <property type="term" value="F:2 iron, 2 sulfur cluster binding"/>
    <property type="evidence" value="ECO:0007669"/>
    <property type="project" value="UniProtKB-KW"/>
</dbReference>
<evidence type="ECO:0000256" key="5">
    <source>
        <dbReference type="ARBA" id="ARBA00022723"/>
    </source>
</evidence>
<keyword evidence="16" id="KW-1185">Reference proteome</keyword>
<dbReference type="InterPro" id="IPR012165">
    <property type="entry name" value="Cyt_c3_hydrogenase_gsu"/>
</dbReference>
<feature type="binding site" evidence="11 13">
    <location>
        <position position="261"/>
    </location>
    <ligand>
        <name>[2Fe-2S] cluster</name>
        <dbReference type="ChEBI" id="CHEBI:190135"/>
    </ligand>
</feature>
<evidence type="ECO:0000313" key="16">
    <source>
        <dbReference type="Proteomes" id="UP000006983"/>
    </source>
</evidence>
<dbReference type="Gene3D" id="2.40.30.10">
    <property type="entry name" value="Translation factors"/>
    <property type="match status" value="1"/>
</dbReference>
<dbReference type="AlphaFoldDB" id="J7TYK8"/>
<dbReference type="Proteomes" id="UP000006983">
    <property type="component" value="Unassembled WGS sequence"/>
</dbReference>
<dbReference type="PANTHER" id="PTHR43513:SF3">
    <property type="entry name" value="DIHYDROOROTATE DEHYDROGENASE B (NAD(+)), ELECTRON TRANSFER SUBUNIT-RELATED"/>
    <property type="match status" value="1"/>
</dbReference>
<evidence type="ECO:0000256" key="12">
    <source>
        <dbReference type="PIRSR" id="PIRSR006816-1"/>
    </source>
</evidence>
<evidence type="ECO:0000256" key="9">
    <source>
        <dbReference type="ARBA" id="ARBA00023004"/>
    </source>
</evidence>
<comment type="cofactor">
    <cofactor evidence="13">
        <name>[2Fe-2S] cluster</name>
        <dbReference type="ChEBI" id="CHEBI:190135"/>
    </cofactor>
    <text evidence="13">Binds 1 [2Fe-2S] cluster per subunit.</text>
</comment>
<dbReference type="HAMAP" id="MF_01211">
    <property type="entry name" value="DHODB_Fe_S_bind"/>
    <property type="match status" value="1"/>
</dbReference>
<dbReference type="InterPro" id="IPR050353">
    <property type="entry name" value="PyrK_electron_transfer"/>
</dbReference>
<dbReference type="GO" id="GO:0046872">
    <property type="term" value="F:metal ion binding"/>
    <property type="evidence" value="ECO:0007669"/>
    <property type="project" value="UniProtKB-KW"/>
</dbReference>
<dbReference type="PATRIC" id="fig|1200793.3.peg.1047"/>
<evidence type="ECO:0000256" key="2">
    <source>
        <dbReference type="ARBA" id="ARBA00022448"/>
    </source>
</evidence>
<comment type="pathway">
    <text evidence="11">Pyrimidine metabolism; UMP biosynthesis via de novo pathway; orotate from (S)-dihydroorotate (NAD(+) route): step 1/1.</text>
</comment>
<dbReference type="PIRSF" id="PIRSF006816">
    <property type="entry name" value="Cyc3_hyd_g"/>
    <property type="match status" value="1"/>
</dbReference>
<dbReference type="EMBL" id="ALIF01000001">
    <property type="protein sequence ID" value="EJO17163.1"/>
    <property type="molecule type" value="Genomic_DNA"/>
</dbReference>
<accession>J7TYK8</accession>
<evidence type="ECO:0000256" key="3">
    <source>
        <dbReference type="ARBA" id="ARBA00022630"/>
    </source>
</evidence>